<keyword evidence="4" id="KW-1185">Reference proteome</keyword>
<dbReference type="AlphaFoldDB" id="A0A0Q1H777"/>
<feature type="domain" description="GFO/IDH/MocA-like oxidoreductase" evidence="2">
    <location>
        <begin position="237"/>
        <end position="336"/>
    </location>
</feature>
<organism evidence="3 4">
    <name type="scientific">Flagellimonas eckloniae</name>
    <dbReference type="NCBI Taxonomy" id="346185"/>
    <lineage>
        <taxon>Bacteria</taxon>
        <taxon>Pseudomonadati</taxon>
        <taxon>Bacteroidota</taxon>
        <taxon>Flavobacteriia</taxon>
        <taxon>Flavobacteriales</taxon>
        <taxon>Flavobacteriaceae</taxon>
        <taxon>Flagellimonas</taxon>
    </lineage>
</organism>
<dbReference type="PANTHER" id="PTHR43818">
    <property type="entry name" value="BCDNA.GH03377"/>
    <property type="match status" value="1"/>
</dbReference>
<evidence type="ECO:0000313" key="4">
    <source>
        <dbReference type="Proteomes" id="UP000050827"/>
    </source>
</evidence>
<gene>
    <name evidence="3" type="ORF">AAY42_06305</name>
</gene>
<dbReference type="SUPFAM" id="SSF51735">
    <property type="entry name" value="NAD(P)-binding Rossmann-fold domains"/>
    <property type="match status" value="1"/>
</dbReference>
<dbReference type="InterPro" id="IPR006311">
    <property type="entry name" value="TAT_signal"/>
</dbReference>
<evidence type="ECO:0000313" key="3">
    <source>
        <dbReference type="EMBL" id="KQC29543.1"/>
    </source>
</evidence>
<dbReference type="PROSITE" id="PS51318">
    <property type="entry name" value="TAT"/>
    <property type="match status" value="1"/>
</dbReference>
<dbReference type="InterPro" id="IPR055170">
    <property type="entry name" value="GFO_IDH_MocA-like_dom"/>
</dbReference>
<dbReference type="Proteomes" id="UP000050827">
    <property type="component" value="Unassembled WGS sequence"/>
</dbReference>
<dbReference type="SUPFAM" id="SSF55347">
    <property type="entry name" value="Glyceraldehyde-3-phosphate dehydrogenase-like, C-terminal domain"/>
    <property type="match status" value="1"/>
</dbReference>
<dbReference type="OrthoDB" id="726883at2"/>
<accession>A0A0Q1H777</accession>
<proteinExistence type="predicted"/>
<sequence>MSSNRREFIKKTAIGAVGVTLGSSKVNAMSAKSYSNIIGANDRINVAIQGLGRRYQAFLGAIADKKSNVKLLYLCDVMKSQRDRAAEVVSKALSNKPALENDIRKVINDKDVDAIFMATPDHWHAPGACMAMQAGKHVYLEKPCSHNPREGELLVAYQEKYDRIVQMGNQQRSSAQSQEIINDIHNGIIGDVYNAIAFYTSKRGRVPNQTKTNPPEGLDWELFQGPAPRREYTDNTWDYNWHWYGWDYGTAEMGNNATHELDIARWALNAKYPESVAVNSGKFHYKDDGWEMYDTMEATFKFSGNKTIQWDGRSRNGYDKYGAGRGTIIYGSKGSVFIDRDGYKLFDLKGAVIKENISKGIEAGNSLGGGGGLSTMHTLNFFDAIRGKAELTSPIEQGAISQMLTHYANIAHRIDDSFEVDESTGRIYNREAMKLWSRTYEPGWEIKPV</sequence>
<dbReference type="PATRIC" id="fig|1547436.3.peg.1304"/>
<dbReference type="NCBIfam" id="TIGR01409">
    <property type="entry name" value="TAT_signal_seq"/>
    <property type="match status" value="1"/>
</dbReference>
<dbReference type="InterPro" id="IPR000683">
    <property type="entry name" value="Gfo/Idh/MocA-like_OxRdtase_N"/>
</dbReference>
<protein>
    <submittedName>
        <fullName evidence="3">Dehydrogenase</fullName>
    </submittedName>
</protein>
<dbReference type="InterPro" id="IPR036291">
    <property type="entry name" value="NAD(P)-bd_dom_sf"/>
</dbReference>
<dbReference type="Gene3D" id="3.30.360.10">
    <property type="entry name" value="Dihydrodipicolinate Reductase, domain 2"/>
    <property type="match status" value="1"/>
</dbReference>
<dbReference type="EMBL" id="LCTZ01000002">
    <property type="protein sequence ID" value="KQC29543.1"/>
    <property type="molecule type" value="Genomic_DNA"/>
</dbReference>
<name>A0A0Q1H777_9FLAO</name>
<dbReference type="STRING" id="346185.AAY42_06305"/>
<evidence type="ECO:0000259" key="1">
    <source>
        <dbReference type="Pfam" id="PF01408"/>
    </source>
</evidence>
<reference evidence="3 4" key="1">
    <citation type="submission" date="2015-04" db="EMBL/GenBank/DDBJ databases">
        <title>Complete genome of flavobacterium.</title>
        <authorList>
            <person name="Kwon Y.M."/>
            <person name="Kim S.-J."/>
        </authorList>
    </citation>
    <scope>NUCLEOTIDE SEQUENCE [LARGE SCALE GENOMIC DNA]</scope>
    <source>
        <strain evidence="3 4">DK169</strain>
    </source>
</reference>
<dbReference type="PANTHER" id="PTHR43818:SF5">
    <property type="entry name" value="OXIDOREDUCTASE FAMILY PROTEIN"/>
    <property type="match status" value="1"/>
</dbReference>
<dbReference type="RefSeq" id="WP_055393428.1">
    <property type="nucleotide sequence ID" value="NZ_LCTZ01000002.1"/>
</dbReference>
<dbReference type="Pfam" id="PF22725">
    <property type="entry name" value="GFO_IDH_MocA_C3"/>
    <property type="match status" value="1"/>
</dbReference>
<evidence type="ECO:0000259" key="2">
    <source>
        <dbReference type="Pfam" id="PF22725"/>
    </source>
</evidence>
<dbReference type="GO" id="GO:0000166">
    <property type="term" value="F:nucleotide binding"/>
    <property type="evidence" value="ECO:0007669"/>
    <property type="project" value="InterPro"/>
</dbReference>
<dbReference type="Gene3D" id="3.40.50.720">
    <property type="entry name" value="NAD(P)-binding Rossmann-like Domain"/>
    <property type="match status" value="1"/>
</dbReference>
<feature type="domain" description="Gfo/Idh/MocA-like oxidoreductase N-terminal" evidence="1">
    <location>
        <begin position="44"/>
        <end position="168"/>
    </location>
</feature>
<dbReference type="InterPro" id="IPR050463">
    <property type="entry name" value="Gfo/Idh/MocA_oxidrdct_glycsds"/>
</dbReference>
<dbReference type="Pfam" id="PF01408">
    <property type="entry name" value="GFO_IDH_MocA"/>
    <property type="match status" value="1"/>
</dbReference>
<comment type="caution">
    <text evidence="3">The sequence shown here is derived from an EMBL/GenBank/DDBJ whole genome shotgun (WGS) entry which is preliminary data.</text>
</comment>
<dbReference type="InterPro" id="IPR019546">
    <property type="entry name" value="TAT_signal_bac_arc"/>
</dbReference>